<name>M4VRF1_9BACT</name>
<dbReference type="AlphaFoldDB" id="M4VRF1"/>
<proteinExistence type="predicted"/>
<keyword evidence="1" id="KW-0472">Membrane</keyword>
<evidence type="ECO:0000313" key="2">
    <source>
        <dbReference type="EMBL" id="AGH95759.1"/>
    </source>
</evidence>
<organism evidence="2 3">
    <name type="scientific">Pseudobdellovibrio exovorus JSS</name>
    <dbReference type="NCBI Taxonomy" id="1184267"/>
    <lineage>
        <taxon>Bacteria</taxon>
        <taxon>Pseudomonadati</taxon>
        <taxon>Bdellovibrionota</taxon>
        <taxon>Bdellovibrionia</taxon>
        <taxon>Bdellovibrionales</taxon>
        <taxon>Pseudobdellovibrionaceae</taxon>
        <taxon>Pseudobdellovibrio</taxon>
    </lineage>
</organism>
<sequence length="134" mass="15141">MLVQRKSCYCAFCKVERKVYVNKHLGLMDVLGLVLLGITLTYAIFKGLDPRGLLIVGLLLIVAETFAQTRWRTSMICRNCGFDPVVYVRSPEQAGLKIKAFLDRRSESPEHLLRPPVVLPVKKEVKGQNLSLKI</sequence>
<feature type="transmembrane region" description="Helical" evidence="1">
    <location>
        <begin position="51"/>
        <end position="69"/>
    </location>
</feature>
<accession>M4VRF1</accession>
<dbReference type="Proteomes" id="UP000012040">
    <property type="component" value="Chromosome"/>
</dbReference>
<dbReference type="EMBL" id="CP003537">
    <property type="protein sequence ID" value="AGH95759.1"/>
    <property type="molecule type" value="Genomic_DNA"/>
</dbReference>
<keyword evidence="1" id="KW-0812">Transmembrane</keyword>
<dbReference type="HOGENOM" id="CLU_1773758_0_0_7"/>
<dbReference type="KEGG" id="bex:A11Q_1543"/>
<dbReference type="STRING" id="1184267.A11Q_1543"/>
<reference evidence="2 3" key="1">
    <citation type="journal article" date="2013" name="ISME J.">
        <title>By their genes ye shall know them: genomic signatures of predatory bacteria.</title>
        <authorList>
            <person name="Pasternak Z."/>
            <person name="Pietrokovski S."/>
            <person name="Rotem O."/>
            <person name="Gophna U."/>
            <person name="Lurie-Weinberger M.N."/>
            <person name="Jurkevitch E."/>
        </authorList>
    </citation>
    <scope>NUCLEOTIDE SEQUENCE [LARGE SCALE GENOMIC DNA]</scope>
    <source>
        <strain evidence="2 3">JSS</strain>
    </source>
</reference>
<evidence type="ECO:0000256" key="1">
    <source>
        <dbReference type="SAM" id="Phobius"/>
    </source>
</evidence>
<gene>
    <name evidence="2" type="ORF">A11Q_1543</name>
</gene>
<protein>
    <submittedName>
        <fullName evidence="2">Uncharacterized protein</fullName>
    </submittedName>
</protein>
<keyword evidence="3" id="KW-1185">Reference proteome</keyword>
<keyword evidence="1" id="KW-1133">Transmembrane helix</keyword>
<evidence type="ECO:0000313" key="3">
    <source>
        <dbReference type="Proteomes" id="UP000012040"/>
    </source>
</evidence>
<dbReference type="eggNOG" id="ENOG5031D3A">
    <property type="taxonomic scope" value="Bacteria"/>
</dbReference>
<dbReference type="PATRIC" id="fig|1184267.3.peg.1560"/>
<feature type="transmembrane region" description="Helical" evidence="1">
    <location>
        <begin position="25"/>
        <end position="45"/>
    </location>
</feature>